<dbReference type="HOGENOM" id="CLU_1982539_0_0_1"/>
<gene>
    <name evidence="2" type="ORF">PHSY_001772</name>
</gene>
<keyword evidence="3" id="KW-1185">Reference proteome</keyword>
<dbReference type="AlphaFoldDB" id="R9NZJ2"/>
<dbReference type="RefSeq" id="XP_012187788.1">
    <property type="nucleotide sequence ID" value="XM_012332398.1"/>
</dbReference>
<evidence type="ECO:0000313" key="2">
    <source>
        <dbReference type="EMBL" id="GAC94201.1"/>
    </source>
</evidence>
<reference evidence="3" key="1">
    <citation type="journal article" date="2013" name="Genome Announc.">
        <title>Draft genome sequence of the basidiomycetous yeast-like fungus Pseudozyma hubeiensis SY62, which produces an abundant amount of the biosurfactant mannosylerythritol lipids.</title>
        <authorList>
            <person name="Konishi M."/>
            <person name="Hatada Y."/>
            <person name="Horiuchi J."/>
        </authorList>
    </citation>
    <scope>NUCLEOTIDE SEQUENCE [LARGE SCALE GENOMIC DNA]</scope>
    <source>
        <strain evidence="3">SY62</strain>
    </source>
</reference>
<dbReference type="Proteomes" id="UP000014071">
    <property type="component" value="Unassembled WGS sequence"/>
</dbReference>
<feature type="compositionally biased region" description="Polar residues" evidence="1">
    <location>
        <begin position="69"/>
        <end position="78"/>
    </location>
</feature>
<evidence type="ECO:0000256" key="1">
    <source>
        <dbReference type="SAM" id="MobiDB-lite"/>
    </source>
</evidence>
<protein>
    <submittedName>
        <fullName evidence="2">Uncharacterized protein</fullName>
    </submittedName>
</protein>
<sequence>MDGATRCGRGKIESCPVRDASNAQMTGVLNRSIHQRRHTDSDRLEEIIVRSSQYRASSPSTVHPIRSLGTCTVSSPSEKPTPAYPRIDRILRWASSLKLKAANSTRVSASTLLALRIASFSSLGSA</sequence>
<feature type="region of interest" description="Disordered" evidence="1">
    <location>
        <begin position="58"/>
        <end position="81"/>
    </location>
</feature>
<dbReference type="EMBL" id="DF238783">
    <property type="protein sequence ID" value="GAC94201.1"/>
    <property type="molecule type" value="Genomic_DNA"/>
</dbReference>
<name>R9NZJ2_PSEHS</name>
<proteinExistence type="predicted"/>
<accession>R9NZJ2</accession>
<organism evidence="2 3">
    <name type="scientific">Pseudozyma hubeiensis (strain SY62)</name>
    <name type="common">Yeast</name>
    <dbReference type="NCBI Taxonomy" id="1305764"/>
    <lineage>
        <taxon>Eukaryota</taxon>
        <taxon>Fungi</taxon>
        <taxon>Dikarya</taxon>
        <taxon>Basidiomycota</taxon>
        <taxon>Ustilaginomycotina</taxon>
        <taxon>Ustilaginomycetes</taxon>
        <taxon>Ustilaginales</taxon>
        <taxon>Ustilaginaceae</taxon>
        <taxon>Pseudozyma</taxon>
    </lineage>
</organism>
<dbReference type="GeneID" id="24107067"/>
<evidence type="ECO:0000313" key="3">
    <source>
        <dbReference type="Proteomes" id="UP000014071"/>
    </source>
</evidence>